<accession>A0AAD1SPH4</accession>
<feature type="compositionally biased region" description="Polar residues" evidence="1">
    <location>
        <begin position="23"/>
        <end position="35"/>
    </location>
</feature>
<gene>
    <name evidence="2" type="ORF">PECUL_23A046862</name>
</gene>
<proteinExistence type="predicted"/>
<dbReference type="Proteomes" id="UP001295444">
    <property type="component" value="Chromosome 07"/>
</dbReference>
<name>A0AAD1SPH4_PELCU</name>
<protein>
    <submittedName>
        <fullName evidence="2">Uncharacterized protein</fullName>
    </submittedName>
</protein>
<organism evidence="2 3">
    <name type="scientific">Pelobates cultripes</name>
    <name type="common">Western spadefoot toad</name>
    <dbReference type="NCBI Taxonomy" id="61616"/>
    <lineage>
        <taxon>Eukaryota</taxon>
        <taxon>Metazoa</taxon>
        <taxon>Chordata</taxon>
        <taxon>Craniata</taxon>
        <taxon>Vertebrata</taxon>
        <taxon>Euteleostomi</taxon>
        <taxon>Amphibia</taxon>
        <taxon>Batrachia</taxon>
        <taxon>Anura</taxon>
        <taxon>Pelobatoidea</taxon>
        <taxon>Pelobatidae</taxon>
        <taxon>Pelobates</taxon>
    </lineage>
</organism>
<evidence type="ECO:0000256" key="1">
    <source>
        <dbReference type="SAM" id="MobiDB-lite"/>
    </source>
</evidence>
<sequence length="116" mass="13204">MDQWLKTGTVRKLTHNVDIDQSPIISQDKSNPSVQNDEKVESSLLRTGKKRKYCDEYMNCPKALCAVYGEELTNGSMKPSLILRHLHTKHASYTNKECRFFSVACETSEYDVSVVS</sequence>
<reference evidence="2" key="1">
    <citation type="submission" date="2022-03" db="EMBL/GenBank/DDBJ databases">
        <authorList>
            <person name="Alioto T."/>
            <person name="Alioto T."/>
            <person name="Gomez Garrido J."/>
        </authorList>
    </citation>
    <scope>NUCLEOTIDE SEQUENCE</scope>
</reference>
<evidence type="ECO:0000313" key="2">
    <source>
        <dbReference type="EMBL" id="CAH2305864.1"/>
    </source>
</evidence>
<dbReference type="AlphaFoldDB" id="A0AAD1SPH4"/>
<evidence type="ECO:0000313" key="3">
    <source>
        <dbReference type="Proteomes" id="UP001295444"/>
    </source>
</evidence>
<keyword evidence="3" id="KW-1185">Reference proteome</keyword>
<dbReference type="EMBL" id="OW240918">
    <property type="protein sequence ID" value="CAH2305864.1"/>
    <property type="molecule type" value="Genomic_DNA"/>
</dbReference>
<feature type="region of interest" description="Disordered" evidence="1">
    <location>
        <begin position="21"/>
        <end position="42"/>
    </location>
</feature>